<dbReference type="InterPro" id="IPR035994">
    <property type="entry name" value="Nucleoside_phosphorylase_sf"/>
</dbReference>
<dbReference type="GO" id="GO:0003824">
    <property type="term" value="F:catalytic activity"/>
    <property type="evidence" value="ECO:0007669"/>
    <property type="project" value="InterPro"/>
</dbReference>
<proteinExistence type="predicted"/>
<dbReference type="EMBL" id="KZ826315">
    <property type="protein sequence ID" value="PYI12403.1"/>
    <property type="molecule type" value="Genomic_DNA"/>
</dbReference>
<gene>
    <name evidence="2" type="ORF">BO78DRAFT_465580</name>
</gene>
<reference evidence="2 3" key="1">
    <citation type="submission" date="2018-02" db="EMBL/GenBank/DDBJ databases">
        <title>The genomes of Aspergillus section Nigri reveals drivers in fungal speciation.</title>
        <authorList>
            <consortium name="DOE Joint Genome Institute"/>
            <person name="Vesth T.C."/>
            <person name="Nybo J."/>
            <person name="Theobald S."/>
            <person name="Brandl J."/>
            <person name="Frisvad J.C."/>
            <person name="Nielsen K.F."/>
            <person name="Lyhne E.K."/>
            <person name="Kogle M.E."/>
            <person name="Kuo A."/>
            <person name="Riley R."/>
            <person name="Clum A."/>
            <person name="Nolan M."/>
            <person name="Lipzen A."/>
            <person name="Salamov A."/>
            <person name="Henrissat B."/>
            <person name="Wiebenga A."/>
            <person name="De vries R.P."/>
            <person name="Grigoriev I.V."/>
            <person name="Mortensen U.H."/>
            <person name="Andersen M.R."/>
            <person name="Baker S.E."/>
        </authorList>
    </citation>
    <scope>NUCLEOTIDE SEQUENCE [LARGE SCALE GENOMIC DNA]</scope>
    <source>
        <strain evidence="2 3">CBS 121057</strain>
    </source>
</reference>
<dbReference type="Gene3D" id="3.40.50.1580">
    <property type="entry name" value="Nucleoside phosphorylase domain"/>
    <property type="match status" value="1"/>
</dbReference>
<dbReference type="Gene3D" id="3.40.50.300">
    <property type="entry name" value="P-loop containing nucleotide triphosphate hydrolases"/>
    <property type="match status" value="1"/>
</dbReference>
<name>A0A319FP19_ASPSB</name>
<dbReference type="Gene3D" id="1.25.40.10">
    <property type="entry name" value="Tetratricopeptide repeat domain"/>
    <property type="match status" value="2"/>
</dbReference>
<dbReference type="OrthoDB" id="5986190at2759"/>
<dbReference type="Pfam" id="PF13424">
    <property type="entry name" value="TPR_12"/>
    <property type="match status" value="2"/>
</dbReference>
<evidence type="ECO:0000259" key="1">
    <source>
        <dbReference type="Pfam" id="PF01048"/>
    </source>
</evidence>
<organism evidence="2 3">
    <name type="scientific">Aspergillus sclerotiicarbonarius (strain CBS 121057 / IBT 28362)</name>
    <dbReference type="NCBI Taxonomy" id="1448318"/>
    <lineage>
        <taxon>Eukaryota</taxon>
        <taxon>Fungi</taxon>
        <taxon>Dikarya</taxon>
        <taxon>Ascomycota</taxon>
        <taxon>Pezizomycotina</taxon>
        <taxon>Eurotiomycetes</taxon>
        <taxon>Eurotiomycetidae</taxon>
        <taxon>Eurotiales</taxon>
        <taxon>Aspergillaceae</taxon>
        <taxon>Aspergillus</taxon>
        <taxon>Aspergillus subgen. Circumdati</taxon>
    </lineage>
</organism>
<dbReference type="AlphaFoldDB" id="A0A319FP19"/>
<dbReference type="SUPFAM" id="SSF53167">
    <property type="entry name" value="Purine and uridine phosphorylases"/>
    <property type="match status" value="1"/>
</dbReference>
<dbReference type="GO" id="GO:0009116">
    <property type="term" value="P:nucleoside metabolic process"/>
    <property type="evidence" value="ECO:0007669"/>
    <property type="project" value="InterPro"/>
</dbReference>
<dbReference type="InterPro" id="IPR011990">
    <property type="entry name" value="TPR-like_helical_dom_sf"/>
</dbReference>
<keyword evidence="3" id="KW-1185">Reference proteome</keyword>
<dbReference type="Proteomes" id="UP000248423">
    <property type="component" value="Unassembled WGS sequence"/>
</dbReference>
<feature type="domain" description="Nucleoside phosphorylase" evidence="1">
    <location>
        <begin position="10"/>
        <end position="284"/>
    </location>
</feature>
<evidence type="ECO:0000313" key="2">
    <source>
        <dbReference type="EMBL" id="PYI12403.1"/>
    </source>
</evidence>
<dbReference type="SMART" id="SM00028">
    <property type="entry name" value="TPR"/>
    <property type="match status" value="6"/>
</dbReference>
<dbReference type="Pfam" id="PF13374">
    <property type="entry name" value="TPR_10"/>
    <property type="match status" value="4"/>
</dbReference>
<dbReference type="NCBIfam" id="NF040586">
    <property type="entry name" value="FxSxx_TPR"/>
    <property type="match status" value="1"/>
</dbReference>
<dbReference type="STRING" id="1448318.A0A319FP19"/>
<evidence type="ECO:0000313" key="3">
    <source>
        <dbReference type="Proteomes" id="UP000248423"/>
    </source>
</evidence>
<dbReference type="Pfam" id="PF01048">
    <property type="entry name" value="PNP_UDP_1"/>
    <property type="match status" value="1"/>
</dbReference>
<dbReference type="InterPro" id="IPR019734">
    <property type="entry name" value="TPR_rpt"/>
</dbReference>
<dbReference type="PANTHER" id="PTHR46082:SF11">
    <property type="entry name" value="AAA+ ATPASE DOMAIN-CONTAINING PROTEIN-RELATED"/>
    <property type="match status" value="1"/>
</dbReference>
<protein>
    <submittedName>
        <fullName evidence="2">TPR-like protein</fullName>
    </submittedName>
</protein>
<dbReference type="InterPro" id="IPR000845">
    <property type="entry name" value="Nucleoside_phosphorylase_d"/>
</dbReference>
<dbReference type="PANTHER" id="PTHR46082">
    <property type="entry name" value="ATP/GTP-BINDING PROTEIN-RELATED"/>
    <property type="match status" value="1"/>
</dbReference>
<dbReference type="InterPro" id="IPR027417">
    <property type="entry name" value="P-loop_NTPase"/>
</dbReference>
<accession>A0A319FP19</accession>
<dbReference type="InterPro" id="IPR053137">
    <property type="entry name" value="NLR-like"/>
</dbReference>
<dbReference type="SUPFAM" id="SSF52540">
    <property type="entry name" value="P-loop containing nucleoside triphosphate hydrolases"/>
    <property type="match status" value="1"/>
</dbReference>
<sequence length="1061" mass="118938">MGFTHEDYTVAWVCALPLEMAAAKFMLDHVHPSLPQPKTDHNTYTLGSVNGHNVVVACLPSGVYGTTTAAIVLAHMLPTFTSLRFALIVGIGGGVPSKTDIQLGDVVFSMPTAACGGVIQYDYGKTLRDGQFQRTGLLNKPPQYLLTAVSQLRSDYMVGESTINIPEICQKKPNPPEQFWRPENDWLFNPNYDHQSEDVDCSACAPTQLVDRLPRESNEPLVHYGLIASGNQVIKNARIQDSIARELNILCFEMEAAGLMDQLPCLVIRGICDYCDTHKHKQWQGYAAFTAAAYTRALLGAVPLQSDEMTYNRKTKRHWMVPFTRNSRFVGRQNEIDRLEELTMYSSESSKSAICGLGGIGKTQIALELAYRIRDKTSEYSIFWIPCTSYEPLGQNDMSPARSDLTKEQVKAYLSQCKAGKWLLIFDNADDSEMWTKGSPVAPPLKSIVPQSENGHVLFTTRNRKLAVKLASSNVLSIPDMDQSTAKDIFEKSLIRKDLLEDNYATTTVLEQLGFLPLAISEYLSLLSGQENNTIEMLSEEFEDDGRYAEIQNPVATTWLISFLQIQKADETAIDLLSFMACINPRDIPKSILPPAPSPKIRVEALGLLKAYSFISEQVYNNGSLSLHRLVHLATRGWLRRKGTLDAWVDRAASQLDNTFSDHELANRELWRAYLPHALYLTDSTEFQGYRHKYDKFLLRIGRCLQSDGRYQEGRILLHNVLEIREKGHGPEHPDTLNSVSQLGSVLNQEGKYKEAESMHRRALEGREKALGPKHPDTLTSISQLGAVLERQGRYKEAEALHRHALESRERILGPELPNTFTSVSKLGSVLKQQGKYEEARGMHRKALEGRERVLGPEHPNTLTSVSQLGTVLEQQGKYDEAEAMHQQALDGYKKALGPAHPNTLISMSKLGSVLERQGKYEEAEAMHQQALEGYQQALGPEHPDTLTSKANIVTTFRNRGRLEEAEELGIHVLEIRKRNLKPEHPNTLSSMADLACTWRLRGKPKNAEVLMEECFALRSKILGRDHPDTKFSRHTHSAWKATDRADKGATLVQFEDACST</sequence>
<dbReference type="SUPFAM" id="SSF48452">
    <property type="entry name" value="TPR-like"/>
    <property type="match status" value="3"/>
</dbReference>
<dbReference type="VEuPathDB" id="FungiDB:BO78DRAFT_465580"/>